<comment type="caution">
    <text evidence="2">The sequence shown here is derived from an EMBL/GenBank/DDBJ whole genome shotgun (WGS) entry which is preliminary data.</text>
</comment>
<sequence>MLQKFKEDEQTKFWVDNDGVMWFGDRLCVPNDPTLREAVLSEAHSSPFSIHLGSTKMYGNLKQHFWWNGMKQDIATFVGKCLTAG</sequence>
<protein>
    <submittedName>
        <fullName evidence="2">Putative reverse transcriptase domain-containing protein</fullName>
    </submittedName>
</protein>
<dbReference type="PANTHER" id="PTHR47266">
    <property type="entry name" value="ENDONUCLEASE-RELATED"/>
    <property type="match status" value="1"/>
</dbReference>
<gene>
    <name evidence="2" type="ORF">Tci_882527</name>
</gene>
<dbReference type="FunFam" id="1.10.340.70:FF:000001">
    <property type="entry name" value="Retrovirus-related Pol polyprotein from transposon gypsy-like Protein"/>
    <property type="match status" value="1"/>
</dbReference>
<feature type="domain" description="Integrase zinc-binding" evidence="1">
    <location>
        <begin position="32"/>
        <end position="83"/>
    </location>
</feature>
<dbReference type="Gene3D" id="1.10.340.70">
    <property type="match status" value="1"/>
</dbReference>
<evidence type="ECO:0000259" key="1">
    <source>
        <dbReference type="Pfam" id="PF17921"/>
    </source>
</evidence>
<keyword evidence="2" id="KW-0695">RNA-directed DNA polymerase</keyword>
<dbReference type="EMBL" id="BKCJ011253120">
    <property type="protein sequence ID" value="GFD10558.1"/>
    <property type="molecule type" value="Genomic_DNA"/>
</dbReference>
<dbReference type="Pfam" id="PF17921">
    <property type="entry name" value="Integrase_H2C2"/>
    <property type="match status" value="1"/>
</dbReference>
<dbReference type="InterPro" id="IPR052160">
    <property type="entry name" value="Gypsy_RT_Integrase-like"/>
</dbReference>
<accession>A0A699TN16</accession>
<proteinExistence type="predicted"/>
<name>A0A699TN16_TANCI</name>
<organism evidence="2">
    <name type="scientific">Tanacetum cinerariifolium</name>
    <name type="common">Dalmatian daisy</name>
    <name type="synonym">Chrysanthemum cinerariifolium</name>
    <dbReference type="NCBI Taxonomy" id="118510"/>
    <lineage>
        <taxon>Eukaryota</taxon>
        <taxon>Viridiplantae</taxon>
        <taxon>Streptophyta</taxon>
        <taxon>Embryophyta</taxon>
        <taxon>Tracheophyta</taxon>
        <taxon>Spermatophyta</taxon>
        <taxon>Magnoliopsida</taxon>
        <taxon>eudicotyledons</taxon>
        <taxon>Gunneridae</taxon>
        <taxon>Pentapetalae</taxon>
        <taxon>asterids</taxon>
        <taxon>campanulids</taxon>
        <taxon>Asterales</taxon>
        <taxon>Asteraceae</taxon>
        <taxon>Asteroideae</taxon>
        <taxon>Anthemideae</taxon>
        <taxon>Anthemidinae</taxon>
        <taxon>Tanacetum</taxon>
    </lineage>
</organism>
<dbReference type="AlphaFoldDB" id="A0A699TN16"/>
<evidence type="ECO:0000313" key="2">
    <source>
        <dbReference type="EMBL" id="GFD10558.1"/>
    </source>
</evidence>
<keyword evidence="2" id="KW-0548">Nucleotidyltransferase</keyword>
<reference evidence="2" key="1">
    <citation type="journal article" date="2019" name="Sci. Rep.">
        <title>Draft genome of Tanacetum cinerariifolium, the natural source of mosquito coil.</title>
        <authorList>
            <person name="Yamashiro T."/>
            <person name="Shiraishi A."/>
            <person name="Satake H."/>
            <person name="Nakayama K."/>
        </authorList>
    </citation>
    <scope>NUCLEOTIDE SEQUENCE</scope>
</reference>
<dbReference type="GO" id="GO:0003964">
    <property type="term" value="F:RNA-directed DNA polymerase activity"/>
    <property type="evidence" value="ECO:0007669"/>
    <property type="project" value="UniProtKB-KW"/>
</dbReference>
<keyword evidence="2" id="KW-0808">Transferase</keyword>
<dbReference type="InterPro" id="IPR041588">
    <property type="entry name" value="Integrase_H2C2"/>
</dbReference>